<proteinExistence type="predicted"/>
<dbReference type="AlphaFoldDB" id="A0A2K9LV19"/>
<dbReference type="OrthoDB" id="389475at2"/>
<organism evidence="1 2">
    <name type="scientific">Spiroplasma monobiae MQ-1</name>
    <dbReference type="NCBI Taxonomy" id="1336748"/>
    <lineage>
        <taxon>Bacteria</taxon>
        <taxon>Bacillati</taxon>
        <taxon>Mycoplasmatota</taxon>
        <taxon>Mollicutes</taxon>
        <taxon>Entomoplasmatales</taxon>
        <taxon>Spiroplasmataceae</taxon>
        <taxon>Spiroplasma</taxon>
    </lineage>
</organism>
<reference evidence="1 2" key="1">
    <citation type="submission" date="2017-12" db="EMBL/GenBank/DDBJ databases">
        <title>Complete genome sequence of Spiroplasma monobiae MQ-1 (ATCC 33825).</title>
        <authorList>
            <person name="Tsai Y.-M."/>
            <person name="Lo W.-S."/>
            <person name="Wu P.-S."/>
            <person name="Cho S.-T."/>
            <person name="Kuo C.-H."/>
        </authorList>
    </citation>
    <scope>NUCLEOTIDE SEQUENCE [LARGE SCALE GENOMIC DNA]</scope>
    <source>
        <strain evidence="1 2">MQ-1</strain>
    </source>
</reference>
<accession>A0A2K9LV19</accession>
<protein>
    <submittedName>
        <fullName evidence="1">Uncharacterized protein</fullName>
    </submittedName>
</protein>
<keyword evidence="2" id="KW-1185">Reference proteome</keyword>
<dbReference type="EMBL" id="CP025543">
    <property type="protein sequence ID" value="AUM62870.1"/>
    <property type="molecule type" value="Genomic_DNA"/>
</dbReference>
<gene>
    <name evidence="1" type="ORF">SMONO_v1c06210</name>
</gene>
<dbReference type="KEGG" id="smoo:SMONO_v1c06210"/>
<sequence length="248" mass="27429">MIKLLCLMGSLTFGTSAVMPILETNENNVLSSENYRDENKKQALDFIEYAINSLSNSITSTNVSSKLTFIKLAYPAVSQAYNFLNYVEHTPEIVNAKKLLLEGAEFIDLAARQGTSDRMNFYTGQAVRSLSSAIWNIGVNYNEQNKKQAQDFTSYAIGSLSNSVTTTNVSSKLKFIQLAYPAVSQAYDFLNYVEHTPEIVNAKKLLLKGAEFIDLAARQGTSDRMNFYTGQAIPILSSALKQIGLSNI</sequence>
<evidence type="ECO:0000313" key="1">
    <source>
        <dbReference type="EMBL" id="AUM62870.1"/>
    </source>
</evidence>
<dbReference type="Proteomes" id="UP000234790">
    <property type="component" value="Chromosome"/>
</dbReference>
<evidence type="ECO:0000313" key="2">
    <source>
        <dbReference type="Proteomes" id="UP000234790"/>
    </source>
</evidence>
<name>A0A2K9LV19_SPISQ</name>
<dbReference type="RefSeq" id="WP_101780916.1">
    <property type="nucleotide sequence ID" value="NZ_CP025543.1"/>
</dbReference>